<gene>
    <name evidence="2" type="ORF">MFFC18_48410</name>
</gene>
<evidence type="ECO:0000256" key="1">
    <source>
        <dbReference type="SAM" id="Phobius"/>
    </source>
</evidence>
<keyword evidence="1" id="KW-0472">Membrane</keyword>
<evidence type="ECO:0000313" key="2">
    <source>
        <dbReference type="EMBL" id="QEG24918.1"/>
    </source>
</evidence>
<dbReference type="KEGG" id="mff:MFFC18_48410"/>
<keyword evidence="3" id="KW-1185">Reference proteome</keyword>
<accession>A0A5B9PES7</accession>
<evidence type="ECO:0000313" key="3">
    <source>
        <dbReference type="Proteomes" id="UP000322214"/>
    </source>
</evidence>
<keyword evidence="1" id="KW-0812">Transmembrane</keyword>
<dbReference type="STRING" id="980251.GCA_001642875_01636"/>
<dbReference type="EMBL" id="CP042912">
    <property type="protein sequence ID" value="QEG24918.1"/>
    <property type="molecule type" value="Genomic_DNA"/>
</dbReference>
<protein>
    <submittedName>
        <fullName evidence="2">Uncharacterized protein</fullName>
    </submittedName>
</protein>
<dbReference type="Proteomes" id="UP000322214">
    <property type="component" value="Chromosome"/>
</dbReference>
<keyword evidence="1" id="KW-1133">Transmembrane helix</keyword>
<reference evidence="2 3" key="1">
    <citation type="submission" date="2019-08" db="EMBL/GenBank/DDBJ databases">
        <title>Deep-cultivation of Planctomycetes and their phenomic and genomic characterization uncovers novel biology.</title>
        <authorList>
            <person name="Wiegand S."/>
            <person name="Jogler M."/>
            <person name="Boedeker C."/>
            <person name="Pinto D."/>
            <person name="Vollmers J."/>
            <person name="Rivas-Marin E."/>
            <person name="Kohn T."/>
            <person name="Peeters S.H."/>
            <person name="Heuer A."/>
            <person name="Rast P."/>
            <person name="Oberbeckmann S."/>
            <person name="Bunk B."/>
            <person name="Jeske O."/>
            <person name="Meyerdierks A."/>
            <person name="Storesund J.E."/>
            <person name="Kallscheuer N."/>
            <person name="Luecker S."/>
            <person name="Lage O.M."/>
            <person name="Pohl T."/>
            <person name="Merkel B.J."/>
            <person name="Hornburger P."/>
            <person name="Mueller R.-W."/>
            <person name="Bruemmer F."/>
            <person name="Labrenz M."/>
            <person name="Spormann A.M."/>
            <person name="Op den Camp H."/>
            <person name="Overmann J."/>
            <person name="Amann R."/>
            <person name="Jetten M.S.M."/>
            <person name="Mascher T."/>
            <person name="Medema M.H."/>
            <person name="Devos D.P."/>
            <person name="Kaster A.-K."/>
            <person name="Ovreas L."/>
            <person name="Rohde M."/>
            <person name="Galperin M.Y."/>
            <person name="Jogler C."/>
        </authorList>
    </citation>
    <scope>NUCLEOTIDE SEQUENCE [LARGE SCALE GENOMIC DNA]</scope>
    <source>
        <strain evidence="2 3">FC18</strain>
    </source>
</reference>
<dbReference type="RefSeq" id="WP_075084438.1">
    <property type="nucleotide sequence ID" value="NZ_CP042912.1"/>
</dbReference>
<sequence>MPYSPTSGTFIGTSIAFYVVRFLIRKCETGIMTLTNSIAAKPIHAIMNNQENNTTDSTRSSRIVSGRVVGAVNSLAVGRIEF</sequence>
<organism evidence="2 3">
    <name type="scientific">Mariniblastus fucicola</name>
    <dbReference type="NCBI Taxonomy" id="980251"/>
    <lineage>
        <taxon>Bacteria</taxon>
        <taxon>Pseudomonadati</taxon>
        <taxon>Planctomycetota</taxon>
        <taxon>Planctomycetia</taxon>
        <taxon>Pirellulales</taxon>
        <taxon>Pirellulaceae</taxon>
        <taxon>Mariniblastus</taxon>
    </lineage>
</organism>
<name>A0A5B9PES7_9BACT</name>
<proteinExistence type="predicted"/>
<feature type="transmembrane region" description="Helical" evidence="1">
    <location>
        <begin position="6"/>
        <end position="24"/>
    </location>
</feature>
<dbReference type="AlphaFoldDB" id="A0A5B9PES7"/>